<protein>
    <recommendedName>
        <fullName evidence="4">BD-FAE-like domain-containing protein</fullName>
    </recommendedName>
</protein>
<keyword evidence="3" id="KW-0472">Membrane</keyword>
<feature type="compositionally biased region" description="Low complexity" evidence="2">
    <location>
        <begin position="272"/>
        <end position="283"/>
    </location>
</feature>
<keyword evidence="6" id="KW-1185">Reference proteome</keyword>
<evidence type="ECO:0000259" key="4">
    <source>
        <dbReference type="Pfam" id="PF20434"/>
    </source>
</evidence>
<dbReference type="InterPro" id="IPR029058">
    <property type="entry name" value="AB_hydrolase_fold"/>
</dbReference>
<dbReference type="EMBL" id="JAKCXM010000048">
    <property type="protein sequence ID" value="KAJ0405249.1"/>
    <property type="molecule type" value="Genomic_DNA"/>
</dbReference>
<feature type="domain" description="BD-FAE-like" evidence="4">
    <location>
        <begin position="290"/>
        <end position="532"/>
    </location>
</feature>
<dbReference type="PROSITE" id="PS00122">
    <property type="entry name" value="CARBOXYLESTERASE_B_1"/>
    <property type="match status" value="1"/>
</dbReference>
<proteinExistence type="predicted"/>
<feature type="region of interest" description="Disordered" evidence="2">
    <location>
        <begin position="1"/>
        <end position="87"/>
    </location>
</feature>
<organism evidence="5 6">
    <name type="scientific">Pythium insidiosum</name>
    <name type="common">Pythiosis disease agent</name>
    <dbReference type="NCBI Taxonomy" id="114742"/>
    <lineage>
        <taxon>Eukaryota</taxon>
        <taxon>Sar</taxon>
        <taxon>Stramenopiles</taxon>
        <taxon>Oomycota</taxon>
        <taxon>Peronosporomycetes</taxon>
        <taxon>Pythiales</taxon>
        <taxon>Pythiaceae</taxon>
        <taxon>Pythium</taxon>
    </lineage>
</organism>
<dbReference type="InterPro" id="IPR049492">
    <property type="entry name" value="BD-FAE-like_dom"/>
</dbReference>
<sequence>MAKKKGAVSRQRKKAPSTGSEGDRPTADSLDQLLNVERLSAVDDQYYDSEEMPPVPSTIFDPLASKEKPPVNEEEDNSAADDDEFREEADDDLTLLKPKIRTFALNSGGSHGELSRYIDHELQHTQHTPPNSAPVFPTGRREVLHSNGSMSSTMSSLPRTKSLMLDDHATVLQAMPSSRAEVVEVVAEQSWLVTKLTVQLLWALRASQRWMLMALRLVGFIILLLPAFVRMLYVWLFDPHIHKNIIYGLNGRNLLDVYTVPNDKIRPREETASSTLGADTTATTPPPSSSESPKRPVVVFLSGGAWIIGYKGWGSLMGKVLSSFGVVVVTPDYRNFPQGILPDMVEDATMALQWVFDNIHHFGGDPENVTLIGQSAGAHIAVCALLEQVEKRKQNMEQSSAGGDPKFSMASSTLSACSSTMSQASSVNSYGTLLQAPTWELHQIRSVIGISGPYNIEACIETFHRHGFDKSIVERIMDQKIAYFSPALRLFAYSEHARAAQLLHDFPPVFLFHGTADATVSWKSSEQFANALDSCGLPVRAQYFKDKTHTDPIIEDPIRGDDFLLEQVMEILAERSPRESTFQAAPVAPPPRQYYPTALVRAARVVNPF</sequence>
<dbReference type="GO" id="GO:0016787">
    <property type="term" value="F:hydrolase activity"/>
    <property type="evidence" value="ECO:0007669"/>
    <property type="project" value="UniProtKB-KW"/>
</dbReference>
<feature type="region of interest" description="Disordered" evidence="2">
    <location>
        <begin position="269"/>
        <end position="295"/>
    </location>
</feature>
<dbReference type="Proteomes" id="UP001209570">
    <property type="component" value="Unassembled WGS sequence"/>
</dbReference>
<feature type="transmembrane region" description="Helical" evidence="3">
    <location>
        <begin position="214"/>
        <end position="236"/>
    </location>
</feature>
<name>A0AAD5LPU2_PYTIN</name>
<gene>
    <name evidence="5" type="ORF">P43SY_006934</name>
</gene>
<keyword evidence="3" id="KW-0812">Transmembrane</keyword>
<dbReference type="AlphaFoldDB" id="A0AAD5LPU2"/>
<dbReference type="InterPro" id="IPR050300">
    <property type="entry name" value="GDXG_lipolytic_enzyme"/>
</dbReference>
<evidence type="ECO:0000256" key="3">
    <source>
        <dbReference type="SAM" id="Phobius"/>
    </source>
</evidence>
<dbReference type="Gene3D" id="3.40.50.1820">
    <property type="entry name" value="alpha/beta hydrolase"/>
    <property type="match status" value="1"/>
</dbReference>
<dbReference type="PANTHER" id="PTHR48081:SF33">
    <property type="entry name" value="KYNURENINE FORMAMIDASE"/>
    <property type="match status" value="1"/>
</dbReference>
<feature type="compositionally biased region" description="Acidic residues" evidence="2">
    <location>
        <begin position="72"/>
        <end position="87"/>
    </location>
</feature>
<keyword evidence="3" id="KW-1133">Transmembrane helix</keyword>
<dbReference type="Pfam" id="PF20434">
    <property type="entry name" value="BD-FAE"/>
    <property type="match status" value="1"/>
</dbReference>
<dbReference type="SUPFAM" id="SSF53474">
    <property type="entry name" value="alpha/beta-Hydrolases"/>
    <property type="match status" value="1"/>
</dbReference>
<keyword evidence="1" id="KW-0378">Hydrolase</keyword>
<dbReference type="PANTHER" id="PTHR48081">
    <property type="entry name" value="AB HYDROLASE SUPERFAMILY PROTEIN C4A8.06C"/>
    <property type="match status" value="1"/>
</dbReference>
<evidence type="ECO:0000256" key="1">
    <source>
        <dbReference type="ARBA" id="ARBA00022801"/>
    </source>
</evidence>
<evidence type="ECO:0000256" key="2">
    <source>
        <dbReference type="SAM" id="MobiDB-lite"/>
    </source>
</evidence>
<evidence type="ECO:0000313" key="5">
    <source>
        <dbReference type="EMBL" id="KAJ0405249.1"/>
    </source>
</evidence>
<accession>A0AAD5LPU2</accession>
<reference evidence="5" key="1">
    <citation type="submission" date="2021-12" db="EMBL/GenBank/DDBJ databases">
        <title>Prjna785345.</title>
        <authorList>
            <person name="Rujirawat T."/>
            <person name="Krajaejun T."/>
        </authorList>
    </citation>
    <scope>NUCLEOTIDE SEQUENCE</scope>
    <source>
        <strain evidence="5">Pi057C3</strain>
    </source>
</reference>
<feature type="compositionally biased region" description="Basic residues" evidence="2">
    <location>
        <begin position="1"/>
        <end position="15"/>
    </location>
</feature>
<evidence type="ECO:0000313" key="6">
    <source>
        <dbReference type="Proteomes" id="UP001209570"/>
    </source>
</evidence>
<dbReference type="InterPro" id="IPR019826">
    <property type="entry name" value="Carboxylesterase_B_AS"/>
</dbReference>
<comment type="caution">
    <text evidence="5">The sequence shown here is derived from an EMBL/GenBank/DDBJ whole genome shotgun (WGS) entry which is preliminary data.</text>
</comment>